<dbReference type="InterPro" id="IPR051599">
    <property type="entry name" value="Cell_Envelope_Assoc"/>
</dbReference>
<protein>
    <submittedName>
        <fullName evidence="3">YdcF family protein</fullName>
    </submittedName>
</protein>
<dbReference type="GO" id="GO:0043164">
    <property type="term" value="P:Gram-negative-bacterium-type cell wall biogenesis"/>
    <property type="evidence" value="ECO:0007669"/>
    <property type="project" value="TreeGrafter"/>
</dbReference>
<name>A0A5R9ENA8_9LACT</name>
<proteinExistence type="predicted"/>
<feature type="transmembrane region" description="Helical" evidence="1">
    <location>
        <begin position="319"/>
        <end position="336"/>
    </location>
</feature>
<keyword evidence="1" id="KW-1133">Transmembrane helix</keyword>
<dbReference type="PANTHER" id="PTHR30336">
    <property type="entry name" value="INNER MEMBRANE PROTEIN, PROBABLE PERMEASE"/>
    <property type="match status" value="1"/>
</dbReference>
<dbReference type="GO" id="GO:0000270">
    <property type="term" value="P:peptidoglycan metabolic process"/>
    <property type="evidence" value="ECO:0007669"/>
    <property type="project" value="TreeGrafter"/>
</dbReference>
<dbReference type="InterPro" id="IPR014729">
    <property type="entry name" value="Rossmann-like_a/b/a_fold"/>
</dbReference>
<dbReference type="Gene3D" id="3.40.50.620">
    <property type="entry name" value="HUPs"/>
    <property type="match status" value="1"/>
</dbReference>
<organism evidence="3 4">
    <name type="scientific">Ruoffia tabacinasalis</name>
    <dbReference type="NCBI Taxonomy" id="87458"/>
    <lineage>
        <taxon>Bacteria</taxon>
        <taxon>Bacillati</taxon>
        <taxon>Bacillota</taxon>
        <taxon>Bacilli</taxon>
        <taxon>Lactobacillales</taxon>
        <taxon>Aerococcaceae</taxon>
        <taxon>Ruoffia</taxon>
    </lineage>
</organism>
<evidence type="ECO:0000256" key="1">
    <source>
        <dbReference type="SAM" id="Phobius"/>
    </source>
</evidence>
<accession>A0A5R9ENA8</accession>
<dbReference type="CDD" id="cd06259">
    <property type="entry name" value="YdcF-like"/>
    <property type="match status" value="1"/>
</dbReference>
<sequence length="337" mass="38750">MLLYGIAIVFLVLFLLSFLTNYSWLQPSAFALYGLNSFLMGLVLQSNWTPVFMFRYFLYIISGFFIAAVPFVLLLIAVLAINQTVRQPSPKISKTIFNLVLAFTLLVFVGATIWAMLRLNDIQIQEIIGIYIYLSIYFVGTFLCYIALNFAISFWSRGKQATILLVLGSQLDDIDNVTNVLRRRLDKAIQVYYRQKSRTHSKITIIVTGGPQHQSTYSEAEGMENYLIQKGIPAEDILLEPRAKNTDENFKFANELIKEHRLSGKVAVITSRFHLMRSTYIARQSRFKAYYQGAGTPSYLWPFSIIREYVAYILLTRELNYAFIILLIAIGLFDIFY</sequence>
<feature type="transmembrane region" description="Helical" evidence="1">
    <location>
        <begin position="95"/>
        <end position="116"/>
    </location>
</feature>
<dbReference type="Pfam" id="PF02698">
    <property type="entry name" value="DUF218"/>
    <property type="match status" value="1"/>
</dbReference>
<feature type="transmembrane region" description="Helical" evidence="1">
    <location>
        <begin position="128"/>
        <end position="152"/>
    </location>
</feature>
<feature type="domain" description="DUF218" evidence="2">
    <location>
        <begin position="164"/>
        <end position="310"/>
    </location>
</feature>
<dbReference type="AlphaFoldDB" id="A0A5R9ENA8"/>
<dbReference type="InterPro" id="IPR003848">
    <property type="entry name" value="DUF218"/>
</dbReference>
<evidence type="ECO:0000313" key="4">
    <source>
        <dbReference type="Proteomes" id="UP000306420"/>
    </source>
</evidence>
<reference evidence="3 4" key="1">
    <citation type="submission" date="2019-05" db="EMBL/GenBank/DDBJ databases">
        <title>The metagenome of a microbial culture collection derived from dairy environment covers the genomic content of the human microbiome.</title>
        <authorList>
            <person name="Roder T."/>
            <person name="Wuthrich D."/>
            <person name="Sattari Z."/>
            <person name="Von Ah U."/>
            <person name="Bar C."/>
            <person name="Ronchi F."/>
            <person name="Macpherson A.J."/>
            <person name="Ganal-Vonarburg S.C."/>
            <person name="Bruggmann R."/>
            <person name="Vergeres G."/>
        </authorList>
    </citation>
    <scope>NUCLEOTIDE SEQUENCE [LARGE SCALE GENOMIC DNA]</scope>
    <source>
        <strain evidence="3 4">FAM 24227</strain>
    </source>
</reference>
<evidence type="ECO:0000313" key="3">
    <source>
        <dbReference type="EMBL" id="TLQ48995.1"/>
    </source>
</evidence>
<keyword evidence="1" id="KW-0812">Transmembrane</keyword>
<dbReference type="Proteomes" id="UP000306420">
    <property type="component" value="Unassembled WGS sequence"/>
</dbReference>
<feature type="transmembrane region" description="Helical" evidence="1">
    <location>
        <begin position="56"/>
        <end position="83"/>
    </location>
</feature>
<feature type="transmembrane region" description="Helical" evidence="1">
    <location>
        <begin position="6"/>
        <end position="25"/>
    </location>
</feature>
<keyword evidence="1" id="KW-0472">Membrane</keyword>
<dbReference type="EMBL" id="VBSP01000005">
    <property type="protein sequence ID" value="TLQ48995.1"/>
    <property type="molecule type" value="Genomic_DNA"/>
</dbReference>
<evidence type="ECO:0000259" key="2">
    <source>
        <dbReference type="Pfam" id="PF02698"/>
    </source>
</evidence>
<dbReference type="OrthoDB" id="9782395at2"/>
<gene>
    <name evidence="3" type="ORF">FEZ33_02885</name>
</gene>
<dbReference type="GO" id="GO:0005886">
    <property type="term" value="C:plasma membrane"/>
    <property type="evidence" value="ECO:0007669"/>
    <property type="project" value="TreeGrafter"/>
</dbReference>
<comment type="caution">
    <text evidence="3">The sequence shown here is derived from an EMBL/GenBank/DDBJ whole genome shotgun (WGS) entry which is preliminary data.</text>
</comment>
<dbReference type="PANTHER" id="PTHR30336:SF4">
    <property type="entry name" value="ENVELOPE BIOGENESIS FACTOR ELYC"/>
    <property type="match status" value="1"/>
</dbReference>